<name>A0A9X4XD92_9FIRM</name>
<feature type="transmembrane region" description="Helical" evidence="9">
    <location>
        <begin position="9"/>
        <end position="32"/>
    </location>
</feature>
<dbReference type="SMART" id="SM00387">
    <property type="entry name" value="HATPase_c"/>
    <property type="match status" value="1"/>
</dbReference>
<evidence type="ECO:0000256" key="4">
    <source>
        <dbReference type="ARBA" id="ARBA00022553"/>
    </source>
</evidence>
<dbReference type="InterPro" id="IPR036890">
    <property type="entry name" value="HATPase_C_sf"/>
</dbReference>
<reference evidence="11 12" key="1">
    <citation type="journal article" date="2019" name="Nat. Med.">
        <title>A library of human gut bacterial isolates paired with longitudinal multiomics data enables mechanistic microbiome research.</title>
        <authorList>
            <person name="Poyet M."/>
            <person name="Groussin M."/>
            <person name="Gibbons S.M."/>
            <person name="Avila-Pacheco J."/>
            <person name="Jiang X."/>
            <person name="Kearney S.M."/>
            <person name="Perrotta A.R."/>
            <person name="Berdy B."/>
            <person name="Zhao S."/>
            <person name="Lieberman T.D."/>
            <person name="Swanson P.K."/>
            <person name="Smith M."/>
            <person name="Roesemann S."/>
            <person name="Alexander J.E."/>
            <person name="Rich S.A."/>
            <person name="Livny J."/>
            <person name="Vlamakis H."/>
            <person name="Clish C."/>
            <person name="Bullock K."/>
            <person name="Deik A."/>
            <person name="Scott J."/>
            <person name="Pierce K.A."/>
            <person name="Xavier R.J."/>
            <person name="Alm E.J."/>
        </authorList>
    </citation>
    <scope>NUCLEOTIDE SEQUENCE [LARGE SCALE GENOMIC DNA]</scope>
    <source>
        <strain evidence="11 12">BIOML-A198</strain>
    </source>
</reference>
<feature type="transmembrane region" description="Helical" evidence="9">
    <location>
        <begin position="160"/>
        <end position="187"/>
    </location>
</feature>
<evidence type="ECO:0000256" key="9">
    <source>
        <dbReference type="SAM" id="Phobius"/>
    </source>
</evidence>
<dbReference type="InterPro" id="IPR005467">
    <property type="entry name" value="His_kinase_dom"/>
</dbReference>
<evidence type="ECO:0000313" key="12">
    <source>
        <dbReference type="Proteomes" id="UP000487649"/>
    </source>
</evidence>
<evidence type="ECO:0000313" key="11">
    <source>
        <dbReference type="EMBL" id="MTK21231.1"/>
    </source>
</evidence>
<dbReference type="SUPFAM" id="SSF47384">
    <property type="entry name" value="Homodimeric domain of signal transducing histidine kinase"/>
    <property type="match status" value="1"/>
</dbReference>
<accession>A0A9X4XD92</accession>
<keyword evidence="5" id="KW-0808">Transferase</keyword>
<evidence type="ECO:0000256" key="1">
    <source>
        <dbReference type="ARBA" id="ARBA00000085"/>
    </source>
</evidence>
<organism evidence="11 12">
    <name type="scientific">Turicibacter sanguinis</name>
    <dbReference type="NCBI Taxonomy" id="154288"/>
    <lineage>
        <taxon>Bacteria</taxon>
        <taxon>Bacillati</taxon>
        <taxon>Bacillota</taxon>
        <taxon>Erysipelotrichia</taxon>
        <taxon>Erysipelotrichales</taxon>
        <taxon>Turicibacteraceae</taxon>
        <taxon>Turicibacter</taxon>
    </lineage>
</organism>
<dbReference type="FunFam" id="3.30.565.10:FF:000006">
    <property type="entry name" value="Sensor histidine kinase WalK"/>
    <property type="match status" value="1"/>
</dbReference>
<dbReference type="InterPro" id="IPR050351">
    <property type="entry name" value="BphY/WalK/GraS-like"/>
</dbReference>
<dbReference type="InterPro" id="IPR003594">
    <property type="entry name" value="HATPase_dom"/>
</dbReference>
<dbReference type="SUPFAM" id="SSF55874">
    <property type="entry name" value="ATPase domain of HSP90 chaperone/DNA topoisomerase II/histidine kinase"/>
    <property type="match status" value="1"/>
</dbReference>
<gene>
    <name evidence="11" type="ORF">GMA92_07325</name>
</gene>
<dbReference type="EMBL" id="WMQE01000013">
    <property type="protein sequence ID" value="MTK21231.1"/>
    <property type="molecule type" value="Genomic_DNA"/>
</dbReference>
<dbReference type="SMART" id="SM00388">
    <property type="entry name" value="HisKA"/>
    <property type="match status" value="1"/>
</dbReference>
<keyword evidence="6" id="KW-0418">Kinase</keyword>
<dbReference type="PROSITE" id="PS50109">
    <property type="entry name" value="HIS_KIN"/>
    <property type="match status" value="1"/>
</dbReference>
<dbReference type="Pfam" id="PF02518">
    <property type="entry name" value="HATPase_c"/>
    <property type="match status" value="1"/>
</dbReference>
<dbReference type="FunFam" id="1.10.287.130:FF:000001">
    <property type="entry name" value="Two-component sensor histidine kinase"/>
    <property type="match status" value="1"/>
</dbReference>
<dbReference type="CDD" id="cd00075">
    <property type="entry name" value="HATPase"/>
    <property type="match status" value="1"/>
</dbReference>
<feature type="domain" description="Histidine kinase" evidence="10">
    <location>
        <begin position="203"/>
        <end position="420"/>
    </location>
</feature>
<evidence type="ECO:0000256" key="3">
    <source>
        <dbReference type="ARBA" id="ARBA00012438"/>
    </source>
</evidence>
<dbReference type="PRINTS" id="PR00344">
    <property type="entry name" value="BCTRLSENSOR"/>
</dbReference>
<protein>
    <recommendedName>
        <fullName evidence="3">histidine kinase</fullName>
        <ecNumber evidence="3">2.7.13.3</ecNumber>
    </recommendedName>
</protein>
<keyword evidence="4" id="KW-0597">Phosphoprotein</keyword>
<sequence>MLKKLKKRFILINLSILMSIFLAIFGGTYYLMYKTNVSQAMVLMEQIAQNTSISQKFPPKGGYNLDRKGPFPLNEGLMRNHFTASIDNTTQTLTITSNLESDTDLSGVESIVEDLYNRSTETGKVTINSLPFRYLKITRPEGTLFVFLDRSSEMTTLTQLALVLIFIGCITLIVLAVISLYLASWAIKPVALAWQKQQQFVADASHELKTPLTVIHTTTDVILANQHQTINEQRKWIDHIKSETERMSKLVSDLLYLAKIDSNEVLLKSASFDLSEAIINAALPLESVFFESGKELVLDIEPDLMFTGEEERIAQVAIILLDNALKHSPTQTQIMLSLKKEHEQFILAVKNKGVGIPPEHLDKIFERFYRADESRARDTGGYGLGLSIAKTIVSQHHGQISVKSIPNDETTFTVIFPTKISKRHQK</sequence>
<evidence type="ECO:0000256" key="2">
    <source>
        <dbReference type="ARBA" id="ARBA00004370"/>
    </source>
</evidence>
<dbReference type="PANTHER" id="PTHR45453">
    <property type="entry name" value="PHOSPHATE REGULON SENSOR PROTEIN PHOR"/>
    <property type="match status" value="1"/>
</dbReference>
<dbReference type="PANTHER" id="PTHR45453:SF1">
    <property type="entry name" value="PHOSPHATE REGULON SENSOR PROTEIN PHOR"/>
    <property type="match status" value="1"/>
</dbReference>
<dbReference type="InterPro" id="IPR004358">
    <property type="entry name" value="Sig_transdc_His_kin-like_C"/>
</dbReference>
<comment type="catalytic activity">
    <reaction evidence="1">
        <text>ATP + protein L-histidine = ADP + protein N-phospho-L-histidine.</text>
        <dbReference type="EC" id="2.7.13.3"/>
    </reaction>
</comment>
<dbReference type="InterPro" id="IPR003661">
    <property type="entry name" value="HisK_dim/P_dom"/>
</dbReference>
<comment type="subcellular location">
    <subcellularLocation>
        <location evidence="2">Membrane</location>
    </subcellularLocation>
</comment>
<keyword evidence="7" id="KW-0902">Two-component regulatory system</keyword>
<dbReference type="GO" id="GO:0004721">
    <property type="term" value="F:phosphoprotein phosphatase activity"/>
    <property type="evidence" value="ECO:0007669"/>
    <property type="project" value="TreeGrafter"/>
</dbReference>
<keyword evidence="9" id="KW-0812">Transmembrane</keyword>
<dbReference type="InterPro" id="IPR036097">
    <property type="entry name" value="HisK_dim/P_sf"/>
</dbReference>
<dbReference type="CDD" id="cd00082">
    <property type="entry name" value="HisKA"/>
    <property type="match status" value="1"/>
</dbReference>
<dbReference type="Pfam" id="PF00512">
    <property type="entry name" value="HisKA"/>
    <property type="match status" value="1"/>
</dbReference>
<dbReference type="GO" id="GO:0005886">
    <property type="term" value="C:plasma membrane"/>
    <property type="evidence" value="ECO:0007669"/>
    <property type="project" value="TreeGrafter"/>
</dbReference>
<dbReference type="Gene3D" id="1.10.287.130">
    <property type="match status" value="1"/>
</dbReference>
<dbReference type="GO" id="GO:0000155">
    <property type="term" value="F:phosphorelay sensor kinase activity"/>
    <property type="evidence" value="ECO:0007669"/>
    <property type="project" value="InterPro"/>
</dbReference>
<evidence type="ECO:0000256" key="6">
    <source>
        <dbReference type="ARBA" id="ARBA00022777"/>
    </source>
</evidence>
<keyword evidence="9" id="KW-1133">Transmembrane helix</keyword>
<dbReference type="Proteomes" id="UP000487649">
    <property type="component" value="Unassembled WGS sequence"/>
</dbReference>
<comment type="caution">
    <text evidence="11">The sequence shown here is derived from an EMBL/GenBank/DDBJ whole genome shotgun (WGS) entry which is preliminary data.</text>
</comment>
<evidence type="ECO:0000256" key="7">
    <source>
        <dbReference type="ARBA" id="ARBA00023012"/>
    </source>
</evidence>
<evidence type="ECO:0000256" key="5">
    <source>
        <dbReference type="ARBA" id="ARBA00022679"/>
    </source>
</evidence>
<dbReference type="EC" id="2.7.13.3" evidence="3"/>
<proteinExistence type="predicted"/>
<dbReference type="Gene3D" id="3.30.565.10">
    <property type="entry name" value="Histidine kinase-like ATPase, C-terminal domain"/>
    <property type="match status" value="1"/>
</dbReference>
<dbReference type="AlphaFoldDB" id="A0A9X4XD92"/>
<keyword evidence="8 9" id="KW-0472">Membrane</keyword>
<evidence type="ECO:0000256" key="8">
    <source>
        <dbReference type="ARBA" id="ARBA00023136"/>
    </source>
</evidence>
<dbReference type="GO" id="GO:0016036">
    <property type="term" value="P:cellular response to phosphate starvation"/>
    <property type="evidence" value="ECO:0007669"/>
    <property type="project" value="TreeGrafter"/>
</dbReference>
<evidence type="ECO:0000259" key="10">
    <source>
        <dbReference type="PROSITE" id="PS50109"/>
    </source>
</evidence>